<evidence type="ECO:0000313" key="5">
    <source>
        <dbReference type="Proteomes" id="UP001195483"/>
    </source>
</evidence>
<comment type="caution">
    <text evidence="4">The sequence shown here is derived from an EMBL/GenBank/DDBJ whole genome shotgun (WGS) entry which is preliminary data.</text>
</comment>
<gene>
    <name evidence="4" type="ORF">CHS0354_002503</name>
</gene>
<evidence type="ECO:0000256" key="2">
    <source>
        <dbReference type="SAM" id="SignalP"/>
    </source>
</evidence>
<evidence type="ECO:0000256" key="1">
    <source>
        <dbReference type="SAM" id="MobiDB-lite"/>
    </source>
</evidence>
<dbReference type="Gene3D" id="3.40.50.410">
    <property type="entry name" value="von Willebrand factor, type A domain"/>
    <property type="match status" value="1"/>
</dbReference>
<name>A0AAE0SSA0_9BIVA</name>
<reference evidence="4" key="3">
    <citation type="submission" date="2023-05" db="EMBL/GenBank/DDBJ databases">
        <authorList>
            <person name="Smith C.H."/>
        </authorList>
    </citation>
    <scope>NUCLEOTIDE SEQUENCE</scope>
    <source>
        <strain evidence="4">CHS0354</strain>
        <tissue evidence="4">Mantle</tissue>
    </source>
</reference>
<dbReference type="GO" id="GO:0008061">
    <property type="term" value="F:chitin binding"/>
    <property type="evidence" value="ECO:0007669"/>
    <property type="project" value="InterPro"/>
</dbReference>
<keyword evidence="2" id="KW-0732">Signal</keyword>
<dbReference type="InterPro" id="IPR050525">
    <property type="entry name" value="ECM_Assembly_Org"/>
</dbReference>
<feature type="domain" description="VWFA" evidence="3">
    <location>
        <begin position="31"/>
        <end position="203"/>
    </location>
</feature>
<protein>
    <recommendedName>
        <fullName evidence="3">VWFA domain-containing protein</fullName>
    </recommendedName>
</protein>
<keyword evidence="5" id="KW-1185">Reference proteome</keyword>
<feature type="compositionally biased region" description="Low complexity" evidence="1">
    <location>
        <begin position="818"/>
        <end position="830"/>
    </location>
</feature>
<feature type="signal peptide" evidence="2">
    <location>
        <begin position="1"/>
        <end position="18"/>
    </location>
</feature>
<feature type="region of interest" description="Disordered" evidence="1">
    <location>
        <begin position="896"/>
        <end position="959"/>
    </location>
</feature>
<dbReference type="PANTHER" id="PTHR24020">
    <property type="entry name" value="COLLAGEN ALPHA"/>
    <property type="match status" value="1"/>
</dbReference>
<feature type="region of interest" description="Disordered" evidence="1">
    <location>
        <begin position="563"/>
        <end position="591"/>
    </location>
</feature>
<feature type="compositionally biased region" description="Polar residues" evidence="1">
    <location>
        <begin position="293"/>
        <end position="312"/>
    </location>
</feature>
<dbReference type="Proteomes" id="UP001195483">
    <property type="component" value="Unassembled WGS sequence"/>
</dbReference>
<dbReference type="SUPFAM" id="SSF53300">
    <property type="entry name" value="vWA-like"/>
    <property type="match status" value="1"/>
</dbReference>
<dbReference type="Pfam" id="PF00092">
    <property type="entry name" value="VWA"/>
    <property type="match status" value="1"/>
</dbReference>
<reference evidence="4" key="1">
    <citation type="journal article" date="2021" name="Genome Biol. Evol.">
        <title>A High-Quality Reference Genome for a Parasitic Bivalve with Doubly Uniparental Inheritance (Bivalvia: Unionida).</title>
        <authorList>
            <person name="Smith C.H."/>
        </authorList>
    </citation>
    <scope>NUCLEOTIDE SEQUENCE</scope>
    <source>
        <strain evidence="4">CHS0354</strain>
    </source>
</reference>
<dbReference type="SMART" id="SM00494">
    <property type="entry name" value="ChtBD2"/>
    <property type="match status" value="2"/>
</dbReference>
<feature type="compositionally biased region" description="Low complexity" evidence="1">
    <location>
        <begin position="505"/>
        <end position="520"/>
    </location>
</feature>
<feature type="chain" id="PRO_5042247157" description="VWFA domain-containing protein" evidence="2">
    <location>
        <begin position="19"/>
        <end position="1020"/>
    </location>
</feature>
<dbReference type="EMBL" id="JAEAOA010000206">
    <property type="protein sequence ID" value="KAK3596936.1"/>
    <property type="molecule type" value="Genomic_DNA"/>
</dbReference>
<feature type="compositionally biased region" description="Acidic residues" evidence="1">
    <location>
        <begin position="576"/>
        <end position="586"/>
    </location>
</feature>
<feature type="compositionally biased region" description="Low complexity" evidence="1">
    <location>
        <begin position="271"/>
        <end position="282"/>
    </location>
</feature>
<dbReference type="AlphaFoldDB" id="A0AAE0SSA0"/>
<feature type="compositionally biased region" description="Acidic residues" evidence="1">
    <location>
        <begin position="908"/>
        <end position="920"/>
    </location>
</feature>
<reference evidence="4" key="2">
    <citation type="journal article" date="2021" name="Genome Biol. Evol.">
        <title>Developing a high-quality reference genome for a parasitic bivalve with doubly uniparental inheritance (Bivalvia: Unionida).</title>
        <authorList>
            <person name="Smith C.H."/>
        </authorList>
    </citation>
    <scope>NUCLEOTIDE SEQUENCE</scope>
    <source>
        <strain evidence="4">CHS0354</strain>
        <tissue evidence="4">Mantle</tissue>
    </source>
</reference>
<sequence>MFIPLALLLCASVHIANSTRQLSGCLNNPADIVFAVDSSDYVSDLDFEKIKVFLMGIIRLLKLDDNQIRVGVVQYDDSVTNTVSLTGRKVDLSREILQLKKSPGVPRAYLGLRSLRGQFSTGGRPNVPQIGIVLTGGLGEYAQMSYSQGKLLRDSGIRMMMVGFGSRVTTDEIDDVAWNPQLVMTSPNVEDLTKHMKGFLNKLCNCMSPTSGGQVSSALGGAAAAVERVGSGGIRAPIIGELEPISNYLPMQNGKMIPDGPIPLPAFAAHTSSSTGNSGRTGVQDAPLPDQGNLRSSRLQNEYSSQSGQSKPDVQLPQLPNVPSAAVPDFPKSPPLPPFSPVPSVPAILPLPSLPNLPIVPRLPDWPNVPELPSLSPASSPQVVSPLLSISDVRQVPKVPDLPKLDLPDLTVPKLRLMDNIPNSQLKTITDVDISDLKLKIPKLADIADKLKQDLPDLSSLVASLKDGTELAKLSKLANEAVKMQLPDGLGDVIKALKEAVANVKGDGSPSNKGDSSSSSSDDEDDIPEGICNQCGGKNANCRVRLPNTCDKYVICFGNDDSDSSNDDNNDKADNNEGDDSSDDDDKSQPKLRTCPFGEFWDDNEDVCKHSGEVDCPFDSCKNMLGSPSRRSSASCRAYWRCEWGRSVSDCCPVGTAYKENDGCVTDESCTGSCSNDEPDSPFCDKKPVAGMSSFYRQYTPAKVWVRMPCAPGTFFSEGSCGCNRKSSGIPQNAVKKPMEKGPSREVYMCFDSDTSDTSGKYTYVENDNSLVSVFNGVAHFQGDGKLSMPRFSGAPYGNDWIFKLKYKLNDDPESSDDSGSNNDNSSSSDSNDEKNSESSSSDDDTKKDNNDDLMTLLSNGDCSNHRCYSKPSLVLATSDDETILEVTDSAQKVHRLRVSKRRKGDSDSSDSDNNGDSDSSDSKDKNSNKDGSSSDSDEDGNIDSSNESNDNGKSDGWRTVVVSLRKDKLKLKDGNREAEESFQDSTPLVSYSSLQIGGGSIYNSFKGLMDEIELMLDDD</sequence>
<feature type="region of interest" description="Disordered" evidence="1">
    <location>
        <begin position="262"/>
        <end position="330"/>
    </location>
</feature>
<dbReference type="InterPro" id="IPR002557">
    <property type="entry name" value="Chitin-bd_dom"/>
</dbReference>
<dbReference type="PROSITE" id="PS50234">
    <property type="entry name" value="VWFA"/>
    <property type="match status" value="1"/>
</dbReference>
<accession>A0AAE0SSA0</accession>
<organism evidence="4 5">
    <name type="scientific">Potamilus streckersoni</name>
    <dbReference type="NCBI Taxonomy" id="2493646"/>
    <lineage>
        <taxon>Eukaryota</taxon>
        <taxon>Metazoa</taxon>
        <taxon>Spiralia</taxon>
        <taxon>Lophotrochozoa</taxon>
        <taxon>Mollusca</taxon>
        <taxon>Bivalvia</taxon>
        <taxon>Autobranchia</taxon>
        <taxon>Heteroconchia</taxon>
        <taxon>Palaeoheterodonta</taxon>
        <taxon>Unionida</taxon>
        <taxon>Unionoidea</taxon>
        <taxon>Unionidae</taxon>
        <taxon>Ambleminae</taxon>
        <taxon>Lampsilini</taxon>
        <taxon>Potamilus</taxon>
    </lineage>
</organism>
<dbReference type="GO" id="GO:0005576">
    <property type="term" value="C:extracellular region"/>
    <property type="evidence" value="ECO:0007669"/>
    <property type="project" value="InterPro"/>
</dbReference>
<dbReference type="InterPro" id="IPR002035">
    <property type="entry name" value="VWF_A"/>
</dbReference>
<feature type="region of interest" description="Disordered" evidence="1">
    <location>
        <begin position="504"/>
        <end position="526"/>
    </location>
</feature>
<dbReference type="InterPro" id="IPR036465">
    <property type="entry name" value="vWFA_dom_sf"/>
</dbReference>
<evidence type="ECO:0000259" key="3">
    <source>
        <dbReference type="PROSITE" id="PS50234"/>
    </source>
</evidence>
<dbReference type="SMART" id="SM00327">
    <property type="entry name" value="VWA"/>
    <property type="match status" value="1"/>
</dbReference>
<evidence type="ECO:0000313" key="4">
    <source>
        <dbReference type="EMBL" id="KAK3596936.1"/>
    </source>
</evidence>
<feature type="region of interest" description="Disordered" evidence="1">
    <location>
        <begin position="812"/>
        <end position="853"/>
    </location>
</feature>
<dbReference type="CDD" id="cd01450">
    <property type="entry name" value="vWFA_subfamily_ECM"/>
    <property type="match status" value="1"/>
</dbReference>
<proteinExistence type="predicted"/>